<evidence type="ECO:0000259" key="7">
    <source>
        <dbReference type="Pfam" id="PF11728"/>
    </source>
</evidence>
<sequence length="337" mass="37878">MRASRFFGWRTVKTAIGAAVSMIIAAAIGLEYSVAAGVITILSVQNTKKKSLDLAVMRVGSTLLALFIGAAAFSILGYSPFAYGVYLLFFIPSAAALGFNDGIVPSSVLVTHLLLEKSVSLQLLGNEVMLMVIGAGVGIILNIYMPNLEKQLNRDVVEIERLMKKVLSSMSVSLSTQTVQVDEERLYGELDAKLKAGYERALKDAGNHLVSDVRYYLKYMEMRSVQFGIMKNMRKLFERLNESYEQTKLVAALTDLVADQFHESNTAKELLEDLKGYKEIFRNMELPKSRDEFEVRASLFQYINELEQLLDVKREFVDSLDDEDTERFRTTLSESRK</sequence>
<feature type="domain" description="Putative aromatic acid exporter C-terminal" evidence="7">
    <location>
        <begin position="149"/>
        <end position="314"/>
    </location>
</feature>
<comment type="caution">
    <text evidence="8">The sequence shown here is derived from an EMBL/GenBank/DDBJ whole genome shotgun (WGS) entry which is preliminary data.</text>
</comment>
<evidence type="ECO:0000256" key="3">
    <source>
        <dbReference type="ARBA" id="ARBA00022692"/>
    </source>
</evidence>
<feature type="transmembrane region" description="Helical" evidence="6">
    <location>
        <begin position="83"/>
        <end position="103"/>
    </location>
</feature>
<dbReference type="PATRIC" id="fig|994573.3.peg.3107"/>
<dbReference type="eggNOG" id="COG4129">
    <property type="taxonomic scope" value="Bacteria"/>
</dbReference>
<dbReference type="RefSeq" id="WP_023384181.1">
    <property type="nucleotide sequence ID" value="NZ_AXUN02000206.1"/>
</dbReference>
<evidence type="ECO:0000256" key="4">
    <source>
        <dbReference type="ARBA" id="ARBA00022989"/>
    </source>
</evidence>
<evidence type="ECO:0000256" key="2">
    <source>
        <dbReference type="ARBA" id="ARBA00022475"/>
    </source>
</evidence>
<dbReference type="AlphaFoldDB" id="V7I2W7"/>
<dbReference type="Pfam" id="PF11728">
    <property type="entry name" value="ArAE_1_C"/>
    <property type="match status" value="1"/>
</dbReference>
<keyword evidence="3 6" id="KW-0812">Transmembrane</keyword>
<dbReference type="PANTHER" id="PTHR40064">
    <property type="entry name" value="MEMBRANE PROTEIN-RELATED"/>
    <property type="match status" value="1"/>
</dbReference>
<reference evidence="8 9" key="1">
    <citation type="journal article" date="2014" name="Genome Announc.">
        <title>Genome Sequence of Youngiibacter fragilis, the Type Strain of the Genus Youngiibacter.</title>
        <authorList>
            <person name="Wawrik C.B."/>
            <person name="Callaghan A.V."/>
            <person name="Stamps B.W."/>
            <person name="Wawrik B."/>
        </authorList>
    </citation>
    <scope>NUCLEOTIDE SEQUENCE [LARGE SCALE GENOMIC DNA]</scope>
    <source>
        <strain evidence="8 9">232.1</strain>
    </source>
</reference>
<protein>
    <submittedName>
        <fullName evidence="8">Membrane protein</fullName>
    </submittedName>
</protein>
<dbReference type="OrthoDB" id="357521at2"/>
<evidence type="ECO:0000256" key="5">
    <source>
        <dbReference type="ARBA" id="ARBA00023136"/>
    </source>
</evidence>
<keyword evidence="2" id="KW-1003">Cell membrane</keyword>
<dbReference type="PANTHER" id="PTHR40064:SF1">
    <property type="entry name" value="MEMBRANE PROTEIN"/>
    <property type="match status" value="1"/>
</dbReference>
<dbReference type="EMBL" id="AXUN02000206">
    <property type="protein sequence ID" value="ETA79539.1"/>
    <property type="molecule type" value="Genomic_DNA"/>
</dbReference>
<dbReference type="InterPro" id="IPR010343">
    <property type="entry name" value="ArAE_1"/>
</dbReference>
<organism evidence="8 9">
    <name type="scientific">Youngiibacter fragilis 232.1</name>
    <dbReference type="NCBI Taxonomy" id="994573"/>
    <lineage>
        <taxon>Bacteria</taxon>
        <taxon>Bacillati</taxon>
        <taxon>Bacillota</taxon>
        <taxon>Clostridia</taxon>
        <taxon>Eubacteriales</taxon>
        <taxon>Clostridiaceae</taxon>
        <taxon>Youngiibacter</taxon>
    </lineage>
</organism>
<accession>V7I2W7</accession>
<dbReference type="Gene3D" id="1.20.120.940">
    <property type="entry name" value="Putative aromatic acid exporter, C-terminal domain"/>
    <property type="match status" value="1"/>
</dbReference>
<gene>
    <name evidence="8" type="ORF">T472_0216435</name>
</gene>
<evidence type="ECO:0000256" key="6">
    <source>
        <dbReference type="SAM" id="Phobius"/>
    </source>
</evidence>
<dbReference type="InterPro" id="IPR038323">
    <property type="entry name" value="ArAE_1_C_sf"/>
</dbReference>
<dbReference type="Proteomes" id="UP000017747">
    <property type="component" value="Unassembled WGS sequence"/>
</dbReference>
<feature type="transmembrane region" description="Helical" evidence="6">
    <location>
        <begin position="12"/>
        <end position="35"/>
    </location>
</feature>
<feature type="transmembrane region" description="Helical" evidence="6">
    <location>
        <begin position="55"/>
        <end position="76"/>
    </location>
</feature>
<evidence type="ECO:0000256" key="1">
    <source>
        <dbReference type="ARBA" id="ARBA00004651"/>
    </source>
</evidence>
<evidence type="ECO:0000313" key="9">
    <source>
        <dbReference type="Proteomes" id="UP000017747"/>
    </source>
</evidence>
<name>V7I2W7_9CLOT</name>
<dbReference type="GO" id="GO:0005886">
    <property type="term" value="C:plasma membrane"/>
    <property type="evidence" value="ECO:0007669"/>
    <property type="project" value="UniProtKB-SubCell"/>
</dbReference>
<keyword evidence="4 6" id="KW-1133">Transmembrane helix</keyword>
<evidence type="ECO:0000313" key="8">
    <source>
        <dbReference type="EMBL" id="ETA79539.1"/>
    </source>
</evidence>
<feature type="transmembrane region" description="Helical" evidence="6">
    <location>
        <begin position="123"/>
        <end position="144"/>
    </location>
</feature>
<dbReference type="InterPro" id="IPR052984">
    <property type="entry name" value="UPF0421"/>
</dbReference>
<keyword evidence="5 6" id="KW-0472">Membrane</keyword>
<proteinExistence type="predicted"/>
<keyword evidence="9" id="KW-1185">Reference proteome</keyword>
<dbReference type="STRING" id="994573.T472_0216435"/>
<dbReference type="InterPro" id="IPR021062">
    <property type="entry name" value="ArAE_1_C"/>
</dbReference>
<dbReference type="Pfam" id="PF06081">
    <property type="entry name" value="ArAE_1"/>
    <property type="match status" value="1"/>
</dbReference>
<comment type="subcellular location">
    <subcellularLocation>
        <location evidence="1">Cell membrane</location>
        <topology evidence="1">Multi-pass membrane protein</topology>
    </subcellularLocation>
</comment>